<dbReference type="SUPFAM" id="SSF160240">
    <property type="entry name" value="Cation efflux protein cytoplasmic domain-like"/>
    <property type="match status" value="1"/>
</dbReference>
<dbReference type="AlphaFoldDB" id="A0A385STN0"/>
<sequence>MDQQRKNIRIQRGVAILSVVLLLIKLVAYYLTHSVAVLTDALESIVNVVAGFVGFYSLIVSAKPRDADHPYGHGKVEYLSAALEGSMIAIAGVLIFYKSITNLIHPEPIHQLDVGIVLITATALLNYFAGSICIREGKKSHSVALVASGKHLQSDTYSTLGILVGLVAIYLTDLYWLDSVVAMFFSGVILFTSYKIIRTSIAGIMDESDNELLAELVTTLNNNRRENWIDLHNLRIIKYGSILHLDCHQTVPWYLNVNEAHAEIDALAEPVRKAFGESLELFVHSDGCLEFSCRICSKSDCPVRKHAFEKRVQWTVENVSVNKKHSIETADGPLTDRNGK</sequence>
<evidence type="ECO:0000256" key="7">
    <source>
        <dbReference type="SAM" id="Phobius"/>
    </source>
</evidence>
<feature type="transmembrane region" description="Helical" evidence="7">
    <location>
        <begin position="109"/>
        <end position="134"/>
    </location>
</feature>
<feature type="domain" description="Cation efflux protein transmembrane" evidence="8">
    <location>
        <begin position="15"/>
        <end position="204"/>
    </location>
</feature>
<proteinExistence type="inferred from homology"/>
<feature type="domain" description="Cation efflux protein cytoplasmic" evidence="9">
    <location>
        <begin position="212"/>
        <end position="286"/>
    </location>
</feature>
<dbReference type="EMBL" id="CP032382">
    <property type="protein sequence ID" value="AYB34559.1"/>
    <property type="molecule type" value="Genomic_DNA"/>
</dbReference>
<dbReference type="OrthoDB" id="9806522at2"/>
<accession>A0A385STN0</accession>
<dbReference type="GO" id="GO:0005886">
    <property type="term" value="C:plasma membrane"/>
    <property type="evidence" value="ECO:0007669"/>
    <property type="project" value="TreeGrafter"/>
</dbReference>
<dbReference type="GO" id="GO:0015341">
    <property type="term" value="F:zinc efflux antiporter activity"/>
    <property type="evidence" value="ECO:0007669"/>
    <property type="project" value="TreeGrafter"/>
</dbReference>
<evidence type="ECO:0000256" key="6">
    <source>
        <dbReference type="ARBA" id="ARBA00023136"/>
    </source>
</evidence>
<evidence type="ECO:0000256" key="4">
    <source>
        <dbReference type="ARBA" id="ARBA00022692"/>
    </source>
</evidence>
<gene>
    <name evidence="10" type="ORF">D4L85_30015</name>
</gene>
<dbReference type="KEGG" id="chk:D4L85_30015"/>
<protein>
    <submittedName>
        <fullName evidence="10">Cation transporter</fullName>
    </submittedName>
</protein>
<dbReference type="GO" id="GO:0006882">
    <property type="term" value="P:intracellular zinc ion homeostasis"/>
    <property type="evidence" value="ECO:0007669"/>
    <property type="project" value="TreeGrafter"/>
</dbReference>
<evidence type="ECO:0000259" key="9">
    <source>
        <dbReference type="Pfam" id="PF16916"/>
    </source>
</evidence>
<evidence type="ECO:0000256" key="2">
    <source>
        <dbReference type="ARBA" id="ARBA00008114"/>
    </source>
</evidence>
<evidence type="ECO:0000313" key="11">
    <source>
        <dbReference type="Proteomes" id="UP000266183"/>
    </source>
</evidence>
<dbReference type="Gene3D" id="3.30.70.1350">
    <property type="entry name" value="Cation efflux protein, cytoplasmic domain"/>
    <property type="match status" value="1"/>
</dbReference>
<evidence type="ECO:0000256" key="3">
    <source>
        <dbReference type="ARBA" id="ARBA00022448"/>
    </source>
</evidence>
<comment type="subcellular location">
    <subcellularLocation>
        <location evidence="1">Membrane</location>
        <topology evidence="1">Multi-pass membrane protein</topology>
    </subcellularLocation>
</comment>
<dbReference type="RefSeq" id="WP_119757818.1">
    <property type="nucleotide sequence ID" value="NZ_CP032382.1"/>
</dbReference>
<feature type="transmembrane region" description="Helical" evidence="7">
    <location>
        <begin position="44"/>
        <end position="64"/>
    </location>
</feature>
<dbReference type="InterPro" id="IPR002524">
    <property type="entry name" value="Cation_efflux"/>
</dbReference>
<dbReference type="Pfam" id="PF01545">
    <property type="entry name" value="Cation_efflux"/>
    <property type="match status" value="1"/>
</dbReference>
<feature type="transmembrane region" description="Helical" evidence="7">
    <location>
        <begin position="177"/>
        <end position="197"/>
    </location>
</feature>
<name>A0A385STN0_9BACT</name>
<evidence type="ECO:0000259" key="8">
    <source>
        <dbReference type="Pfam" id="PF01545"/>
    </source>
</evidence>
<keyword evidence="6 7" id="KW-0472">Membrane</keyword>
<dbReference type="GO" id="GO:0015093">
    <property type="term" value="F:ferrous iron transmembrane transporter activity"/>
    <property type="evidence" value="ECO:0007669"/>
    <property type="project" value="TreeGrafter"/>
</dbReference>
<keyword evidence="3" id="KW-0813">Transport</keyword>
<evidence type="ECO:0000313" key="10">
    <source>
        <dbReference type="EMBL" id="AYB34559.1"/>
    </source>
</evidence>
<feature type="transmembrane region" description="Helical" evidence="7">
    <location>
        <begin position="12"/>
        <end position="32"/>
    </location>
</feature>
<dbReference type="InterPro" id="IPR027469">
    <property type="entry name" value="Cation_efflux_TMD_sf"/>
</dbReference>
<dbReference type="Gene3D" id="1.20.1510.10">
    <property type="entry name" value="Cation efflux protein transmembrane domain"/>
    <property type="match status" value="1"/>
</dbReference>
<comment type="similarity">
    <text evidence="2">Belongs to the cation diffusion facilitator (CDF) transporter (TC 2.A.4) family.</text>
</comment>
<dbReference type="PANTHER" id="PTHR43840:SF15">
    <property type="entry name" value="MITOCHONDRIAL METAL TRANSPORTER 1-RELATED"/>
    <property type="match status" value="1"/>
</dbReference>
<dbReference type="SUPFAM" id="SSF161111">
    <property type="entry name" value="Cation efflux protein transmembrane domain-like"/>
    <property type="match status" value="1"/>
</dbReference>
<feature type="transmembrane region" description="Helical" evidence="7">
    <location>
        <begin position="155"/>
        <end position="171"/>
    </location>
</feature>
<organism evidence="10 11">
    <name type="scientific">Chryseolinea soli</name>
    <dbReference type="NCBI Taxonomy" id="2321403"/>
    <lineage>
        <taxon>Bacteria</taxon>
        <taxon>Pseudomonadati</taxon>
        <taxon>Bacteroidota</taxon>
        <taxon>Cytophagia</taxon>
        <taxon>Cytophagales</taxon>
        <taxon>Fulvivirgaceae</taxon>
        <taxon>Chryseolinea</taxon>
    </lineage>
</organism>
<evidence type="ECO:0000256" key="5">
    <source>
        <dbReference type="ARBA" id="ARBA00022989"/>
    </source>
</evidence>
<evidence type="ECO:0000256" key="1">
    <source>
        <dbReference type="ARBA" id="ARBA00004141"/>
    </source>
</evidence>
<reference evidence="11" key="1">
    <citation type="submission" date="2018-09" db="EMBL/GenBank/DDBJ databases">
        <title>Chryseolinea sp. KIS68-18 isolated from soil.</title>
        <authorList>
            <person name="Weon H.-Y."/>
            <person name="Kwon S.-W."/>
            <person name="Lee S.A."/>
        </authorList>
    </citation>
    <scope>NUCLEOTIDE SEQUENCE [LARGE SCALE GENOMIC DNA]</scope>
    <source>
        <strain evidence="11">KIS68-18</strain>
    </source>
</reference>
<dbReference type="InterPro" id="IPR027470">
    <property type="entry name" value="Cation_efflux_CTD"/>
</dbReference>
<keyword evidence="5 7" id="KW-1133">Transmembrane helix</keyword>
<dbReference type="InterPro" id="IPR050291">
    <property type="entry name" value="CDF_Transporter"/>
</dbReference>
<feature type="transmembrane region" description="Helical" evidence="7">
    <location>
        <begin position="76"/>
        <end position="97"/>
    </location>
</feature>
<dbReference type="InterPro" id="IPR036837">
    <property type="entry name" value="Cation_efflux_CTD_sf"/>
</dbReference>
<dbReference type="PANTHER" id="PTHR43840">
    <property type="entry name" value="MITOCHONDRIAL METAL TRANSPORTER 1-RELATED"/>
    <property type="match status" value="1"/>
</dbReference>
<dbReference type="NCBIfam" id="TIGR01297">
    <property type="entry name" value="CDF"/>
    <property type="match status" value="1"/>
</dbReference>
<keyword evidence="11" id="KW-1185">Reference proteome</keyword>
<dbReference type="Pfam" id="PF16916">
    <property type="entry name" value="ZT_dimer"/>
    <property type="match status" value="1"/>
</dbReference>
<keyword evidence="4 7" id="KW-0812">Transmembrane</keyword>
<dbReference type="InterPro" id="IPR058533">
    <property type="entry name" value="Cation_efflux_TM"/>
</dbReference>
<dbReference type="Proteomes" id="UP000266183">
    <property type="component" value="Chromosome"/>
</dbReference>
<dbReference type="GO" id="GO:0015086">
    <property type="term" value="F:cadmium ion transmembrane transporter activity"/>
    <property type="evidence" value="ECO:0007669"/>
    <property type="project" value="TreeGrafter"/>
</dbReference>